<evidence type="ECO:0000313" key="2">
    <source>
        <dbReference type="Proteomes" id="UP000265520"/>
    </source>
</evidence>
<organism evidence="1 2">
    <name type="scientific">Trifolium medium</name>
    <dbReference type="NCBI Taxonomy" id="97028"/>
    <lineage>
        <taxon>Eukaryota</taxon>
        <taxon>Viridiplantae</taxon>
        <taxon>Streptophyta</taxon>
        <taxon>Embryophyta</taxon>
        <taxon>Tracheophyta</taxon>
        <taxon>Spermatophyta</taxon>
        <taxon>Magnoliopsida</taxon>
        <taxon>eudicotyledons</taxon>
        <taxon>Gunneridae</taxon>
        <taxon>Pentapetalae</taxon>
        <taxon>rosids</taxon>
        <taxon>fabids</taxon>
        <taxon>Fabales</taxon>
        <taxon>Fabaceae</taxon>
        <taxon>Papilionoideae</taxon>
        <taxon>50 kb inversion clade</taxon>
        <taxon>NPAAA clade</taxon>
        <taxon>Hologalegina</taxon>
        <taxon>IRL clade</taxon>
        <taxon>Trifolieae</taxon>
        <taxon>Trifolium</taxon>
    </lineage>
</organism>
<dbReference type="AlphaFoldDB" id="A0A392LXM4"/>
<accession>A0A392LXM4</accession>
<keyword evidence="2" id="KW-1185">Reference proteome</keyword>
<protein>
    <submittedName>
        <fullName evidence="1">Uncharacterized protein</fullName>
    </submittedName>
</protein>
<gene>
    <name evidence="1" type="ORF">A2U01_0000453</name>
</gene>
<reference evidence="1 2" key="1">
    <citation type="journal article" date="2018" name="Front. Plant Sci.">
        <title>Red Clover (Trifolium pratense) and Zigzag Clover (T. medium) - A Picture of Genomic Similarities and Differences.</title>
        <authorList>
            <person name="Dluhosova J."/>
            <person name="Istvanek J."/>
            <person name="Nedelnik J."/>
            <person name="Repkova J."/>
        </authorList>
    </citation>
    <scope>NUCLEOTIDE SEQUENCE [LARGE SCALE GENOMIC DNA]</scope>
    <source>
        <strain evidence="2">cv. 10/8</strain>
        <tissue evidence="1">Leaf</tissue>
    </source>
</reference>
<name>A0A392LXM4_9FABA</name>
<dbReference type="Proteomes" id="UP000265520">
    <property type="component" value="Unassembled WGS sequence"/>
</dbReference>
<evidence type="ECO:0000313" key="1">
    <source>
        <dbReference type="EMBL" id="MCH79699.1"/>
    </source>
</evidence>
<proteinExistence type="predicted"/>
<dbReference type="EMBL" id="LXQA010000295">
    <property type="protein sequence ID" value="MCH79699.1"/>
    <property type="molecule type" value="Genomic_DNA"/>
</dbReference>
<sequence>MQSKVLNQVDNTTMIVVQKNAILSDASGCPIPETTQKVVIVPDEDFDEVVRADLQVLKQVWADMDKGEKPFTPVINNSQKKKKK</sequence>
<comment type="caution">
    <text evidence="1">The sequence shown here is derived from an EMBL/GenBank/DDBJ whole genome shotgun (WGS) entry which is preliminary data.</text>
</comment>